<proteinExistence type="predicted"/>
<feature type="region of interest" description="Disordered" evidence="1">
    <location>
        <begin position="1"/>
        <end position="22"/>
    </location>
</feature>
<dbReference type="AlphaFoldDB" id="A0A4Y7K7L7"/>
<protein>
    <submittedName>
        <fullName evidence="2">Uncharacterized protein</fullName>
    </submittedName>
</protein>
<dbReference type="EMBL" id="CM010720">
    <property type="protein sequence ID" value="RZC67929.1"/>
    <property type="molecule type" value="Genomic_DNA"/>
</dbReference>
<accession>A0A4Y7K7L7</accession>
<keyword evidence="3" id="KW-1185">Reference proteome</keyword>
<evidence type="ECO:0000313" key="3">
    <source>
        <dbReference type="Proteomes" id="UP000316621"/>
    </source>
</evidence>
<evidence type="ECO:0000313" key="2">
    <source>
        <dbReference type="EMBL" id="RZC67929.1"/>
    </source>
</evidence>
<dbReference type="Gramene" id="RZC67929">
    <property type="protein sequence ID" value="RZC67929"/>
    <property type="gene ID" value="C5167_011619"/>
</dbReference>
<evidence type="ECO:0000256" key="1">
    <source>
        <dbReference type="SAM" id="MobiDB-lite"/>
    </source>
</evidence>
<gene>
    <name evidence="2" type="ORF">C5167_011619</name>
</gene>
<organism evidence="2 3">
    <name type="scientific">Papaver somniferum</name>
    <name type="common">Opium poppy</name>
    <dbReference type="NCBI Taxonomy" id="3469"/>
    <lineage>
        <taxon>Eukaryota</taxon>
        <taxon>Viridiplantae</taxon>
        <taxon>Streptophyta</taxon>
        <taxon>Embryophyta</taxon>
        <taxon>Tracheophyta</taxon>
        <taxon>Spermatophyta</taxon>
        <taxon>Magnoliopsida</taxon>
        <taxon>Ranunculales</taxon>
        <taxon>Papaveraceae</taxon>
        <taxon>Papaveroideae</taxon>
        <taxon>Papaver</taxon>
    </lineage>
</organism>
<dbReference type="Proteomes" id="UP000316621">
    <property type="component" value="Chromosome 6"/>
</dbReference>
<name>A0A4Y7K7L7_PAPSO</name>
<sequence length="72" mass="7591">MASSTKGPSIPVDDPDESMATVNPATVESISTATPSSLVEVSKPPKLWLVVPQCRLDAAEILQEIPDISITD</sequence>
<reference evidence="2 3" key="1">
    <citation type="journal article" date="2018" name="Science">
        <title>The opium poppy genome and morphinan production.</title>
        <authorList>
            <person name="Guo L."/>
            <person name="Winzer T."/>
            <person name="Yang X."/>
            <person name="Li Y."/>
            <person name="Ning Z."/>
            <person name="He Z."/>
            <person name="Teodor R."/>
            <person name="Lu Y."/>
            <person name="Bowser T.A."/>
            <person name="Graham I.A."/>
            <person name="Ye K."/>
        </authorList>
    </citation>
    <scope>NUCLEOTIDE SEQUENCE [LARGE SCALE GENOMIC DNA]</scope>
    <source>
        <strain evidence="3">cv. HN1</strain>
        <tissue evidence="2">Leaves</tissue>
    </source>
</reference>